<evidence type="ECO:0000256" key="7">
    <source>
        <dbReference type="ARBA" id="ARBA00022898"/>
    </source>
</evidence>
<dbReference type="GO" id="GO:0000105">
    <property type="term" value="P:L-histidine biosynthetic process"/>
    <property type="evidence" value="ECO:0007669"/>
    <property type="project" value="UniProtKB-UniRule"/>
</dbReference>
<dbReference type="PANTHER" id="PTHR43643">
    <property type="entry name" value="HISTIDINOL-PHOSPHATE AMINOTRANSFERASE 2"/>
    <property type="match status" value="1"/>
</dbReference>
<dbReference type="InterPro" id="IPR015421">
    <property type="entry name" value="PyrdxlP-dep_Trfase_major"/>
</dbReference>
<dbReference type="HAMAP" id="MF_01023">
    <property type="entry name" value="HisC_aminotrans_2"/>
    <property type="match status" value="1"/>
</dbReference>
<dbReference type="InterPro" id="IPR005861">
    <property type="entry name" value="HisP_aminotrans"/>
</dbReference>
<keyword evidence="12" id="KW-1185">Reference proteome</keyword>
<keyword evidence="9" id="KW-0028">Amino-acid biosynthesis</keyword>
<feature type="modified residue" description="N6-(pyridoxal phosphate)lysine" evidence="9">
    <location>
        <position position="228"/>
    </location>
</feature>
<accession>C8PEP9</accession>
<evidence type="ECO:0000313" key="12">
    <source>
        <dbReference type="Proteomes" id="UP000005709"/>
    </source>
</evidence>
<dbReference type="RefSeq" id="WP_005869544.1">
    <property type="nucleotide sequence ID" value="NZ_ACYG01000009.1"/>
</dbReference>
<dbReference type="EC" id="2.6.1.9" evidence="9"/>
<evidence type="ECO:0000256" key="2">
    <source>
        <dbReference type="ARBA" id="ARBA00005011"/>
    </source>
</evidence>
<keyword evidence="7 9" id="KW-0663">Pyridoxal phosphate</keyword>
<name>C8PEP9_9BACT</name>
<dbReference type="Pfam" id="PF00155">
    <property type="entry name" value="Aminotran_1_2"/>
    <property type="match status" value="1"/>
</dbReference>
<comment type="catalytic activity">
    <reaction evidence="8 9">
        <text>L-histidinol phosphate + 2-oxoglutarate = 3-(imidazol-4-yl)-2-oxopropyl phosphate + L-glutamate</text>
        <dbReference type="Rhea" id="RHEA:23744"/>
        <dbReference type="ChEBI" id="CHEBI:16810"/>
        <dbReference type="ChEBI" id="CHEBI:29985"/>
        <dbReference type="ChEBI" id="CHEBI:57766"/>
        <dbReference type="ChEBI" id="CHEBI:57980"/>
        <dbReference type="EC" id="2.6.1.9"/>
    </reaction>
</comment>
<dbReference type="SUPFAM" id="SSF53383">
    <property type="entry name" value="PLP-dependent transferases"/>
    <property type="match status" value="1"/>
</dbReference>
<dbReference type="STRING" id="824.CGRAC_0433"/>
<evidence type="ECO:0000259" key="10">
    <source>
        <dbReference type="Pfam" id="PF00155"/>
    </source>
</evidence>
<dbReference type="InterPro" id="IPR015424">
    <property type="entry name" value="PyrdxlP-dep_Trfase"/>
</dbReference>
<protein>
    <recommendedName>
        <fullName evidence="9">Histidinol-phosphate aminotransferase</fullName>
        <ecNumber evidence="9">2.6.1.9</ecNumber>
    </recommendedName>
    <alternativeName>
        <fullName evidence="9">Imidazole acetol-phosphate transaminase</fullName>
    </alternativeName>
</protein>
<comment type="similarity">
    <text evidence="3 9">Belongs to the class-II pyridoxal-phosphate-dependent aminotransferase family. Histidinol-phosphate aminotransferase subfamily.</text>
</comment>
<evidence type="ECO:0000256" key="4">
    <source>
        <dbReference type="ARBA" id="ARBA00011738"/>
    </source>
</evidence>
<organism evidence="11 12">
    <name type="scientific">Campylobacter gracilis RM3268</name>
    <dbReference type="NCBI Taxonomy" id="553220"/>
    <lineage>
        <taxon>Bacteria</taxon>
        <taxon>Pseudomonadati</taxon>
        <taxon>Campylobacterota</taxon>
        <taxon>Epsilonproteobacteria</taxon>
        <taxon>Campylobacterales</taxon>
        <taxon>Campylobacteraceae</taxon>
        <taxon>Campylobacter</taxon>
    </lineage>
</organism>
<dbReference type="GO" id="GO:0004400">
    <property type="term" value="F:histidinol-phosphate transaminase activity"/>
    <property type="evidence" value="ECO:0007669"/>
    <property type="project" value="UniProtKB-UniRule"/>
</dbReference>
<dbReference type="AlphaFoldDB" id="C8PEP9"/>
<proteinExistence type="inferred from homology"/>
<dbReference type="UniPathway" id="UPA00031">
    <property type="reaction ID" value="UER00012"/>
</dbReference>
<sequence length="369" mass="41007">MKFNEFVENLSNYEAGKPIELVVREFGIRKQDVLKLASNENPFGTSEAVRDAIVQNAACAHLYPDDSMYELKGALASKFGVEPQNIIIGAGSDQIIEFALHAKLNSRRAILQAGVTFAMYGIYASHCEAKVYKTSAQEHDLAELLKIYNAHRDEISVIFLCVPNNPLGECLDAEAVYEFAGSVDEDTLLVIDAAYNEFAAFKDERKRLDPKLLIQNFKNVLYLGTFSKVYGLGGMRVGYGIAPRQIINALYKLRPPFNITTLSLAAAIAALKDEAFVQKSLQNNAAQMSRFEDFAREQSLEFIPSYANFITFKLSPPLDSSELCEQLLRRGIIIRNLKSYGLNAVRITIGTQGQNDRVFGTLGEILSGY</sequence>
<dbReference type="GO" id="GO:0030170">
    <property type="term" value="F:pyridoxal phosphate binding"/>
    <property type="evidence" value="ECO:0007669"/>
    <property type="project" value="InterPro"/>
</dbReference>
<evidence type="ECO:0000256" key="6">
    <source>
        <dbReference type="ARBA" id="ARBA00022679"/>
    </source>
</evidence>
<feature type="domain" description="Aminotransferase class I/classII large" evidence="10">
    <location>
        <begin position="32"/>
        <end position="359"/>
    </location>
</feature>
<comment type="cofactor">
    <cofactor evidence="1 9">
        <name>pyridoxal 5'-phosphate</name>
        <dbReference type="ChEBI" id="CHEBI:597326"/>
    </cofactor>
</comment>
<evidence type="ECO:0000256" key="5">
    <source>
        <dbReference type="ARBA" id="ARBA00022576"/>
    </source>
</evidence>
<dbReference type="PANTHER" id="PTHR43643:SF3">
    <property type="entry name" value="HISTIDINOL-PHOSPHATE AMINOTRANSFERASE"/>
    <property type="match status" value="1"/>
</dbReference>
<comment type="pathway">
    <text evidence="2 9">Amino-acid biosynthesis; L-histidine biosynthesis; L-histidine from 5-phospho-alpha-D-ribose 1-diphosphate: step 7/9.</text>
</comment>
<dbReference type="Proteomes" id="UP000005709">
    <property type="component" value="Unassembled WGS sequence"/>
</dbReference>
<dbReference type="InterPro" id="IPR004839">
    <property type="entry name" value="Aminotransferase_I/II_large"/>
</dbReference>
<reference evidence="11 12" key="1">
    <citation type="submission" date="2009-07" db="EMBL/GenBank/DDBJ databases">
        <authorList>
            <person name="Madupu R."/>
            <person name="Sebastian Y."/>
            <person name="Durkin A.S."/>
            <person name="Torralba M."/>
            <person name="Methe B."/>
            <person name="Sutton G.G."/>
            <person name="Strausberg R.L."/>
            <person name="Nelson K.E."/>
        </authorList>
    </citation>
    <scope>NUCLEOTIDE SEQUENCE [LARGE SCALE GENOMIC DNA]</scope>
    <source>
        <strain evidence="11 12">RM3268</strain>
    </source>
</reference>
<evidence type="ECO:0000256" key="9">
    <source>
        <dbReference type="HAMAP-Rule" id="MF_01023"/>
    </source>
</evidence>
<comment type="subunit">
    <text evidence="4 9">Homodimer.</text>
</comment>
<keyword evidence="5 9" id="KW-0032">Aminotransferase</keyword>
<dbReference type="InterPro" id="IPR050106">
    <property type="entry name" value="HistidinolP_aminotransfase"/>
</dbReference>
<dbReference type="Gene3D" id="3.40.640.10">
    <property type="entry name" value="Type I PLP-dependent aspartate aminotransferase-like (Major domain)"/>
    <property type="match status" value="1"/>
</dbReference>
<dbReference type="NCBIfam" id="TIGR01141">
    <property type="entry name" value="hisC"/>
    <property type="match status" value="1"/>
</dbReference>
<dbReference type="InterPro" id="IPR015422">
    <property type="entry name" value="PyrdxlP-dep_Trfase_small"/>
</dbReference>
<evidence type="ECO:0000256" key="1">
    <source>
        <dbReference type="ARBA" id="ARBA00001933"/>
    </source>
</evidence>
<keyword evidence="9" id="KW-0368">Histidine biosynthesis</keyword>
<dbReference type="OrthoDB" id="9813612at2"/>
<dbReference type="eggNOG" id="COG0079">
    <property type="taxonomic scope" value="Bacteria"/>
</dbReference>
<evidence type="ECO:0000256" key="8">
    <source>
        <dbReference type="ARBA" id="ARBA00047481"/>
    </source>
</evidence>
<dbReference type="Gene3D" id="3.90.1150.10">
    <property type="entry name" value="Aspartate Aminotransferase, domain 1"/>
    <property type="match status" value="1"/>
</dbReference>
<dbReference type="CDD" id="cd00609">
    <property type="entry name" value="AAT_like"/>
    <property type="match status" value="1"/>
</dbReference>
<comment type="caution">
    <text evidence="11">The sequence shown here is derived from an EMBL/GenBank/DDBJ whole genome shotgun (WGS) entry which is preliminary data.</text>
</comment>
<evidence type="ECO:0000256" key="3">
    <source>
        <dbReference type="ARBA" id="ARBA00007970"/>
    </source>
</evidence>
<keyword evidence="6 9" id="KW-0808">Transferase</keyword>
<evidence type="ECO:0000313" key="11">
    <source>
        <dbReference type="EMBL" id="EEV18527.1"/>
    </source>
</evidence>
<gene>
    <name evidence="9 11" type="primary">hisC</name>
    <name evidence="11" type="ORF">CAMGR0001_2538</name>
</gene>
<dbReference type="EMBL" id="ACYG01000009">
    <property type="protein sequence ID" value="EEV18527.1"/>
    <property type="molecule type" value="Genomic_DNA"/>
</dbReference>